<accession>A0A0A9ACX6</accession>
<sequence>MQANCRPKEMNSKFFLTNELEMERPLSSYRKMQPYTMSLLVINIQRNPQPIQGHKISQARFYR</sequence>
<dbReference type="AlphaFoldDB" id="A0A0A9ACX6"/>
<evidence type="ECO:0000313" key="1">
    <source>
        <dbReference type="EMBL" id="JAD49494.1"/>
    </source>
</evidence>
<proteinExistence type="predicted"/>
<organism evidence="1">
    <name type="scientific">Arundo donax</name>
    <name type="common">Giant reed</name>
    <name type="synonym">Donax arundinaceus</name>
    <dbReference type="NCBI Taxonomy" id="35708"/>
    <lineage>
        <taxon>Eukaryota</taxon>
        <taxon>Viridiplantae</taxon>
        <taxon>Streptophyta</taxon>
        <taxon>Embryophyta</taxon>
        <taxon>Tracheophyta</taxon>
        <taxon>Spermatophyta</taxon>
        <taxon>Magnoliopsida</taxon>
        <taxon>Liliopsida</taxon>
        <taxon>Poales</taxon>
        <taxon>Poaceae</taxon>
        <taxon>PACMAD clade</taxon>
        <taxon>Arundinoideae</taxon>
        <taxon>Arundineae</taxon>
        <taxon>Arundo</taxon>
    </lineage>
</organism>
<reference evidence="1" key="2">
    <citation type="journal article" date="2015" name="Data Brief">
        <title>Shoot transcriptome of the giant reed, Arundo donax.</title>
        <authorList>
            <person name="Barrero R.A."/>
            <person name="Guerrero F.D."/>
            <person name="Moolhuijzen P."/>
            <person name="Goolsby J.A."/>
            <person name="Tidwell J."/>
            <person name="Bellgard S.E."/>
            <person name="Bellgard M.I."/>
        </authorList>
    </citation>
    <scope>NUCLEOTIDE SEQUENCE</scope>
    <source>
        <tissue evidence="1">Shoot tissue taken approximately 20 cm above the soil surface</tissue>
    </source>
</reference>
<reference evidence="1" key="1">
    <citation type="submission" date="2014-09" db="EMBL/GenBank/DDBJ databases">
        <authorList>
            <person name="Magalhaes I.L.F."/>
            <person name="Oliveira U."/>
            <person name="Santos F.R."/>
            <person name="Vidigal T.H.D.A."/>
            <person name="Brescovit A.D."/>
            <person name="Santos A.J."/>
        </authorList>
    </citation>
    <scope>NUCLEOTIDE SEQUENCE</scope>
    <source>
        <tissue evidence="1">Shoot tissue taken approximately 20 cm above the soil surface</tissue>
    </source>
</reference>
<name>A0A0A9ACX6_ARUDO</name>
<dbReference type="EMBL" id="GBRH01248401">
    <property type="protein sequence ID" value="JAD49494.1"/>
    <property type="molecule type" value="Transcribed_RNA"/>
</dbReference>
<protein>
    <submittedName>
        <fullName evidence="1">Uncharacterized protein</fullName>
    </submittedName>
</protein>